<keyword evidence="3" id="KW-1185">Reference proteome</keyword>
<sequence>MQPQVMCGRREGNKPHHTPHPLVATHPGSGRVCGPPRRLPHVQHRISSLPCGAVFNDNVSSVMERPRTRVVGCGRREWARM</sequence>
<dbReference type="Proteomes" id="UP000324222">
    <property type="component" value="Unassembled WGS sequence"/>
</dbReference>
<evidence type="ECO:0000256" key="1">
    <source>
        <dbReference type="SAM" id="MobiDB-lite"/>
    </source>
</evidence>
<dbReference type="AlphaFoldDB" id="A0A5B7JFG6"/>
<comment type="caution">
    <text evidence="2">The sequence shown here is derived from an EMBL/GenBank/DDBJ whole genome shotgun (WGS) entry which is preliminary data.</text>
</comment>
<dbReference type="EMBL" id="VSRR010094534">
    <property type="protein sequence ID" value="MPC93335.1"/>
    <property type="molecule type" value="Genomic_DNA"/>
</dbReference>
<evidence type="ECO:0000313" key="3">
    <source>
        <dbReference type="Proteomes" id="UP000324222"/>
    </source>
</evidence>
<protein>
    <submittedName>
        <fullName evidence="2">Uncharacterized protein</fullName>
    </submittedName>
</protein>
<name>A0A5B7JFG6_PORTR</name>
<reference evidence="2 3" key="1">
    <citation type="submission" date="2019-05" db="EMBL/GenBank/DDBJ databases">
        <title>Another draft genome of Portunus trituberculatus and its Hox gene families provides insights of decapod evolution.</title>
        <authorList>
            <person name="Jeong J.-H."/>
            <person name="Song I."/>
            <person name="Kim S."/>
            <person name="Choi T."/>
            <person name="Kim D."/>
            <person name="Ryu S."/>
            <person name="Kim W."/>
        </authorList>
    </citation>
    <scope>NUCLEOTIDE SEQUENCE [LARGE SCALE GENOMIC DNA]</scope>
    <source>
        <tissue evidence="2">Muscle</tissue>
    </source>
</reference>
<evidence type="ECO:0000313" key="2">
    <source>
        <dbReference type="EMBL" id="MPC93335.1"/>
    </source>
</evidence>
<gene>
    <name evidence="2" type="ORF">E2C01_088459</name>
</gene>
<feature type="region of interest" description="Disordered" evidence="1">
    <location>
        <begin position="1"/>
        <end position="30"/>
    </location>
</feature>
<proteinExistence type="predicted"/>
<accession>A0A5B7JFG6</accession>
<organism evidence="2 3">
    <name type="scientific">Portunus trituberculatus</name>
    <name type="common">Swimming crab</name>
    <name type="synonym">Neptunus trituberculatus</name>
    <dbReference type="NCBI Taxonomy" id="210409"/>
    <lineage>
        <taxon>Eukaryota</taxon>
        <taxon>Metazoa</taxon>
        <taxon>Ecdysozoa</taxon>
        <taxon>Arthropoda</taxon>
        <taxon>Crustacea</taxon>
        <taxon>Multicrustacea</taxon>
        <taxon>Malacostraca</taxon>
        <taxon>Eumalacostraca</taxon>
        <taxon>Eucarida</taxon>
        <taxon>Decapoda</taxon>
        <taxon>Pleocyemata</taxon>
        <taxon>Brachyura</taxon>
        <taxon>Eubrachyura</taxon>
        <taxon>Portunoidea</taxon>
        <taxon>Portunidae</taxon>
        <taxon>Portuninae</taxon>
        <taxon>Portunus</taxon>
    </lineage>
</organism>